<organism evidence="7 8">
    <name type="scientific">Rotaria sordida</name>
    <dbReference type="NCBI Taxonomy" id="392033"/>
    <lineage>
        <taxon>Eukaryota</taxon>
        <taxon>Metazoa</taxon>
        <taxon>Spiralia</taxon>
        <taxon>Gnathifera</taxon>
        <taxon>Rotifera</taxon>
        <taxon>Eurotatoria</taxon>
        <taxon>Bdelloidea</taxon>
        <taxon>Philodinida</taxon>
        <taxon>Philodinidae</taxon>
        <taxon>Rotaria</taxon>
    </lineage>
</organism>
<dbReference type="GO" id="GO:0016491">
    <property type="term" value="F:oxidoreductase activity"/>
    <property type="evidence" value="ECO:0007669"/>
    <property type="project" value="InterPro"/>
</dbReference>
<feature type="domain" description="Aldehyde oxidase/xanthine dehydrogenase first molybdopterin binding" evidence="6">
    <location>
        <begin position="3"/>
        <end position="92"/>
    </location>
</feature>
<evidence type="ECO:0000256" key="1">
    <source>
        <dbReference type="ARBA" id="ARBA00001924"/>
    </source>
</evidence>
<evidence type="ECO:0000256" key="4">
    <source>
        <dbReference type="ARBA" id="ARBA00023014"/>
    </source>
</evidence>
<keyword evidence="3" id="KW-0479">Metal-binding</keyword>
<gene>
    <name evidence="7" type="ORF">OTI717_LOCUS42683</name>
</gene>
<evidence type="ECO:0000313" key="7">
    <source>
        <dbReference type="EMBL" id="CAF4321925.1"/>
    </source>
</evidence>
<accession>A0A820J8X7</accession>
<dbReference type="EMBL" id="CAJOAX010053824">
    <property type="protein sequence ID" value="CAF4321925.1"/>
    <property type="molecule type" value="Genomic_DNA"/>
</dbReference>
<comment type="cofactor">
    <cofactor evidence="5">
        <name>[2Fe-2S] cluster</name>
        <dbReference type="ChEBI" id="CHEBI:190135"/>
    </cofactor>
</comment>
<comment type="cofactor">
    <cofactor evidence="1">
        <name>Mo-molybdopterin</name>
        <dbReference type="ChEBI" id="CHEBI:71302"/>
    </cofactor>
</comment>
<evidence type="ECO:0000256" key="2">
    <source>
        <dbReference type="ARBA" id="ARBA00006849"/>
    </source>
</evidence>
<reference evidence="7" key="1">
    <citation type="submission" date="2021-02" db="EMBL/GenBank/DDBJ databases">
        <authorList>
            <person name="Nowell W R."/>
        </authorList>
    </citation>
    <scope>NUCLEOTIDE SEQUENCE</scope>
</reference>
<dbReference type="Gene3D" id="3.30.365.10">
    <property type="entry name" value="Aldehyde oxidase/xanthine dehydrogenase, molybdopterin binding domain"/>
    <property type="match status" value="2"/>
</dbReference>
<name>A0A820J8X7_9BILA</name>
<keyword evidence="3" id="KW-0408">Iron</keyword>
<evidence type="ECO:0000313" key="8">
    <source>
        <dbReference type="Proteomes" id="UP000663823"/>
    </source>
</evidence>
<evidence type="ECO:0000259" key="6">
    <source>
        <dbReference type="Pfam" id="PF02738"/>
    </source>
</evidence>
<dbReference type="AlphaFoldDB" id="A0A820J8X7"/>
<dbReference type="InterPro" id="IPR037165">
    <property type="entry name" value="AldOxase/xan_DH_Mopterin-bd_sf"/>
</dbReference>
<dbReference type="InterPro" id="IPR016208">
    <property type="entry name" value="Ald_Oxase/xanthine_DH-like"/>
</dbReference>
<sequence>MYLRQGDVNKGFTDAKHILEETLWIGGQEHFYLESNSYMVIPSNDDKELTLYLGTQNPSTTQDLIALVLGRDVSRITCHVKRIGGAFGGKESRS</sequence>
<protein>
    <recommendedName>
        <fullName evidence="6">Aldehyde oxidase/xanthine dehydrogenase first molybdopterin binding domain-containing protein</fullName>
    </recommendedName>
</protein>
<proteinExistence type="inferred from homology"/>
<evidence type="ECO:0000256" key="5">
    <source>
        <dbReference type="ARBA" id="ARBA00034078"/>
    </source>
</evidence>
<keyword evidence="4" id="KW-0411">Iron-sulfur</keyword>
<dbReference type="PANTHER" id="PTHR45444">
    <property type="entry name" value="XANTHINE DEHYDROGENASE"/>
    <property type="match status" value="1"/>
</dbReference>
<comment type="caution">
    <text evidence="7">The sequence shown here is derived from an EMBL/GenBank/DDBJ whole genome shotgun (WGS) entry which is preliminary data.</text>
</comment>
<evidence type="ECO:0000256" key="3">
    <source>
        <dbReference type="ARBA" id="ARBA00022714"/>
    </source>
</evidence>
<dbReference type="Pfam" id="PF02738">
    <property type="entry name" value="MoCoBD_1"/>
    <property type="match status" value="1"/>
</dbReference>
<feature type="non-terminal residue" evidence="7">
    <location>
        <position position="94"/>
    </location>
</feature>
<keyword evidence="3" id="KW-0001">2Fe-2S</keyword>
<dbReference type="InterPro" id="IPR008274">
    <property type="entry name" value="AldOxase/xan_DH_MoCoBD1"/>
</dbReference>
<dbReference type="PANTHER" id="PTHR45444:SF3">
    <property type="entry name" value="XANTHINE DEHYDROGENASE"/>
    <property type="match status" value="1"/>
</dbReference>
<dbReference type="GO" id="GO:0051537">
    <property type="term" value="F:2 iron, 2 sulfur cluster binding"/>
    <property type="evidence" value="ECO:0007669"/>
    <property type="project" value="UniProtKB-KW"/>
</dbReference>
<dbReference type="Proteomes" id="UP000663823">
    <property type="component" value="Unassembled WGS sequence"/>
</dbReference>
<comment type="similarity">
    <text evidence="2">Belongs to the xanthine dehydrogenase family.</text>
</comment>
<dbReference type="FunFam" id="3.30.365.10:FF:000001">
    <property type="entry name" value="Xanthine dehydrogenase oxidase"/>
    <property type="match status" value="1"/>
</dbReference>
<dbReference type="SUPFAM" id="SSF56003">
    <property type="entry name" value="Molybdenum cofactor-binding domain"/>
    <property type="match status" value="1"/>
</dbReference>
<dbReference type="GO" id="GO:0005506">
    <property type="term" value="F:iron ion binding"/>
    <property type="evidence" value="ECO:0007669"/>
    <property type="project" value="InterPro"/>
</dbReference>